<dbReference type="PANTHER" id="PTHR10953:SF102">
    <property type="entry name" value="ADENYLYLTRANSFERASE AND SULFURTRANSFERASE MOCS3"/>
    <property type="match status" value="1"/>
</dbReference>
<dbReference type="PANTHER" id="PTHR10953">
    <property type="entry name" value="UBIQUITIN-ACTIVATING ENZYME E1"/>
    <property type="match status" value="1"/>
</dbReference>
<comment type="caution">
    <text evidence="2">The sequence shown here is derived from an EMBL/GenBank/DDBJ whole genome shotgun (WGS) entry which is preliminary data.</text>
</comment>
<dbReference type="Proteomes" id="UP000741863">
    <property type="component" value="Unassembled WGS sequence"/>
</dbReference>
<keyword evidence="2" id="KW-0548">Nucleotidyltransferase</keyword>
<keyword evidence="3" id="KW-1185">Reference proteome</keyword>
<feature type="domain" description="THIF-type NAD/FAD binding fold" evidence="1">
    <location>
        <begin position="5"/>
        <end position="238"/>
    </location>
</feature>
<dbReference type="SUPFAM" id="SSF69572">
    <property type="entry name" value="Activating enzymes of the ubiquitin-like proteins"/>
    <property type="match status" value="1"/>
</dbReference>
<dbReference type="EMBL" id="JAFBEC010000006">
    <property type="protein sequence ID" value="MBM7633214.1"/>
    <property type="molecule type" value="Genomic_DNA"/>
</dbReference>
<evidence type="ECO:0000313" key="3">
    <source>
        <dbReference type="Proteomes" id="UP000741863"/>
    </source>
</evidence>
<keyword evidence="2" id="KW-0808">Transferase</keyword>
<gene>
    <name evidence="2" type="ORF">JOD17_002308</name>
</gene>
<proteinExistence type="predicted"/>
<dbReference type="Pfam" id="PF00899">
    <property type="entry name" value="ThiF"/>
    <property type="match status" value="1"/>
</dbReference>
<dbReference type="InterPro" id="IPR045886">
    <property type="entry name" value="ThiF/MoeB/HesA"/>
</dbReference>
<evidence type="ECO:0000259" key="1">
    <source>
        <dbReference type="Pfam" id="PF00899"/>
    </source>
</evidence>
<dbReference type="CDD" id="cd00757">
    <property type="entry name" value="ThiF_MoeB_HesA_family"/>
    <property type="match status" value="1"/>
</dbReference>
<name>A0ABS2PCQ1_9BACL</name>
<dbReference type="RefSeq" id="WP_204697802.1">
    <property type="nucleotide sequence ID" value="NZ_JAFBEC010000006.1"/>
</dbReference>
<evidence type="ECO:0000313" key="2">
    <source>
        <dbReference type="EMBL" id="MBM7633214.1"/>
    </source>
</evidence>
<accession>A0ABS2PCQ1</accession>
<dbReference type="GO" id="GO:0016779">
    <property type="term" value="F:nucleotidyltransferase activity"/>
    <property type="evidence" value="ECO:0007669"/>
    <property type="project" value="UniProtKB-KW"/>
</dbReference>
<protein>
    <submittedName>
        <fullName evidence="2">Adenylyltransferase/sulfurtransferase</fullName>
    </submittedName>
</protein>
<dbReference type="InterPro" id="IPR000594">
    <property type="entry name" value="ThiF_NAD_FAD-bd"/>
</dbReference>
<sequence>MNKYVKQERFHGIGQLGQKRLRESRVLIVGVGALGSMSAEMLARAGIGQLTLVDGDFVEEHNLQRQLLYTELDAKAHRAKVKAASKRLQEINSEVKVTEVFHSLHNENVQQLLQGIDVIIDGTDNFETRLLINDAAYKWGIPWVYGGLSGSYGLSLPFIPNRSGPCFRCLESFLTDSEDCDTHGVLGTTVQMVTAQQVTSTLKILTGNKTQSSMYKFDLWENDTGYITVQPLKQPSCQTCGAERTYPSLRSDQSKRHIQWLCASSGVHIRPKEAQNLQLPRDPYSNHSWTYFPFADVCMLRKANYHVMLFQDGRATIRGVTTTNEAELLYDEALAFLGEQV</sequence>
<dbReference type="InterPro" id="IPR035985">
    <property type="entry name" value="Ubiquitin-activating_enz"/>
</dbReference>
<dbReference type="Gene3D" id="3.40.50.720">
    <property type="entry name" value="NAD(P)-binding Rossmann-like Domain"/>
    <property type="match status" value="1"/>
</dbReference>
<reference evidence="2 3" key="1">
    <citation type="submission" date="2021-01" db="EMBL/GenBank/DDBJ databases">
        <title>Genomic Encyclopedia of Type Strains, Phase IV (KMG-IV): sequencing the most valuable type-strain genomes for metagenomic binning, comparative biology and taxonomic classification.</title>
        <authorList>
            <person name="Goeker M."/>
        </authorList>
    </citation>
    <scope>NUCLEOTIDE SEQUENCE [LARGE SCALE GENOMIC DNA]</scope>
    <source>
        <strain evidence="2 3">DSM 25540</strain>
    </source>
</reference>
<organism evidence="2 3">
    <name type="scientific">Geomicrobium sediminis</name>
    <dbReference type="NCBI Taxonomy" id="1347788"/>
    <lineage>
        <taxon>Bacteria</taxon>
        <taxon>Bacillati</taxon>
        <taxon>Bacillota</taxon>
        <taxon>Bacilli</taxon>
        <taxon>Bacillales</taxon>
        <taxon>Geomicrobium</taxon>
    </lineage>
</organism>